<comment type="caution">
    <text evidence="1">The sequence shown here is derived from an EMBL/GenBank/DDBJ whole genome shotgun (WGS) entry which is preliminary data.</text>
</comment>
<dbReference type="OrthoDB" id="10337893at2759"/>
<dbReference type="Gene3D" id="2.160.20.10">
    <property type="entry name" value="Single-stranded right-handed beta-helix, Pectin lyase-like"/>
    <property type="match status" value="1"/>
</dbReference>
<name>A0A1Q9DL53_SYMMI</name>
<keyword evidence="2" id="KW-1185">Reference proteome</keyword>
<proteinExistence type="predicted"/>
<gene>
    <name evidence="1" type="ORF">AK812_SmicGene21922</name>
</gene>
<dbReference type="InterPro" id="IPR011050">
    <property type="entry name" value="Pectin_lyase_fold/virulence"/>
</dbReference>
<accession>A0A1Q9DL53</accession>
<organism evidence="1 2">
    <name type="scientific">Symbiodinium microadriaticum</name>
    <name type="common">Dinoflagellate</name>
    <name type="synonym">Zooxanthella microadriatica</name>
    <dbReference type="NCBI Taxonomy" id="2951"/>
    <lineage>
        <taxon>Eukaryota</taxon>
        <taxon>Sar</taxon>
        <taxon>Alveolata</taxon>
        <taxon>Dinophyceae</taxon>
        <taxon>Suessiales</taxon>
        <taxon>Symbiodiniaceae</taxon>
        <taxon>Symbiodinium</taxon>
    </lineage>
</organism>
<dbReference type="AlphaFoldDB" id="A0A1Q9DL53"/>
<evidence type="ECO:0000313" key="2">
    <source>
        <dbReference type="Proteomes" id="UP000186817"/>
    </source>
</evidence>
<evidence type="ECO:0008006" key="3">
    <source>
        <dbReference type="Google" id="ProtNLM"/>
    </source>
</evidence>
<dbReference type="SUPFAM" id="SSF51126">
    <property type="entry name" value="Pectin lyase-like"/>
    <property type="match status" value="1"/>
</dbReference>
<dbReference type="EMBL" id="LSRX01000486">
    <property type="protein sequence ID" value="OLP95902.1"/>
    <property type="molecule type" value="Genomic_DNA"/>
</dbReference>
<protein>
    <recommendedName>
        <fullName evidence="3">Reverse transcriptase domain-containing protein</fullName>
    </recommendedName>
</protein>
<dbReference type="Proteomes" id="UP000186817">
    <property type="component" value="Unassembled WGS sequence"/>
</dbReference>
<evidence type="ECO:0000313" key="1">
    <source>
        <dbReference type="EMBL" id="OLP95902.1"/>
    </source>
</evidence>
<sequence length="1226" mass="134376">MSLGTDRKFVGPCAIGVSKLGQRGAKDLHRLLEQHRLVAANTLSVRKPATHVQGNSTSQIDFVLLPQNQAQGPGKSCSPCRQCAVASWRDGSRHFPLLGKLLCSRRYSAQPRKACDQLAMEDCYRQASDKIERYTAHVDAALEDQEPSRTGLRSAMEKAMQTEFPRQKGTRPHRAAEIWDQRKALRNIPEVLLALADLRRQLKQRIVWRTWAALARQSAEARTAKQRKFAQRQALIDEQLRQAEAKSAMDGSHSLYKVIRTFKRGRPSERVQLRDEKGRFLTAAEERKGVEEYSRELFGKGEDFQLDGVTGELGITSSEVVDQLRSIKLGKAVPKNCPPTVAWRATGPVKRGIEQGCKLAPSLFAFATFLLFRKLGEHRDIEALKQILTLYADDTLLQMHFDDLPQLQEALRRLLLDQLTELGFLRRKGLKTAKAQVVQRLKQWMPREGTPNSVCSFCKHMSYRRLHSDRLFRSRQKPSPALTSFLRTRKGLNGEDLVSKLGPVTAHPGHWYKFPFSAPNKLDISDDQADTGFHGTHLECMRAILATGMLLPSDPGIIGTRAFADRGGVYLHGPSIAISPKIIARSPDMAPNASSLNISSRFASMQGEQSYFDSVKIVAVHLRIATKENLRVSEYLMEWAGALELPLSSAKQAFYRPLKWSSCSRVQRPPAATWCCQRQEMTHLKFKSGWAEKDRWETTVMPPKLAVDAAGWAKVEEAIEQQSAQREDVKGGAAADAELRKIPPGMYLEGHFFQAGGSVHFSSCQANHGGGLAVLRSYLHQQAGRMHFLDCLAAVGGGIWVQKNMIVGSSVILSKCNASSSDVGGGCVYIDQGELTVQGNASMENCRSLGSGGGLLMGRGGVHQQAGSSLSFRHCSARGGNGGGMSAYSFASQGFTEFASCVASSEDSGGGSGGGFYISSGSGTIQQSRGRMRLTNCTAEQRGGGFYLGSTVPGDFRDISFDRCGSYGDAGTFYAKSHALNVSNLTVLEPRSVDFDIISEGKLALQDLHLHSTNRKFGMGIWSGNLHAVFFAGPRVRVSVLRRAAASPATSAPFGPHPGPLAARAVGPELQAPSRGKKILQNQAWVLEEVLLYLSTQQLYVFDHHAADGDGAVEALAIVILKWLPALQLLWKPCWAPRTWWNAKLPPGITAAPGRVAAVSLLLDVSAELAPSLTPFEAEEPYELLDRRTPELVPEPAADLGRWRFPSALQAFSSALLFALAALPSF</sequence>
<dbReference type="InterPro" id="IPR012334">
    <property type="entry name" value="Pectin_lyas_fold"/>
</dbReference>
<reference evidence="1 2" key="1">
    <citation type="submission" date="2016-02" db="EMBL/GenBank/DDBJ databases">
        <title>Genome analysis of coral dinoflagellate symbionts highlights evolutionary adaptations to a symbiotic lifestyle.</title>
        <authorList>
            <person name="Aranda M."/>
            <person name="Li Y."/>
            <person name="Liew Y.J."/>
            <person name="Baumgarten S."/>
            <person name="Simakov O."/>
            <person name="Wilson M."/>
            <person name="Piel J."/>
            <person name="Ashoor H."/>
            <person name="Bougouffa S."/>
            <person name="Bajic V.B."/>
            <person name="Ryu T."/>
            <person name="Ravasi T."/>
            <person name="Bayer T."/>
            <person name="Micklem G."/>
            <person name="Kim H."/>
            <person name="Bhak J."/>
            <person name="Lajeunesse T.C."/>
            <person name="Voolstra C.R."/>
        </authorList>
    </citation>
    <scope>NUCLEOTIDE SEQUENCE [LARGE SCALE GENOMIC DNA]</scope>
    <source>
        <strain evidence="1 2">CCMP2467</strain>
    </source>
</reference>